<feature type="domain" description="FHA" evidence="3">
    <location>
        <begin position="300"/>
        <end position="356"/>
    </location>
</feature>
<reference evidence="4 5" key="1">
    <citation type="submission" date="2018-10" db="EMBL/GenBank/DDBJ databases">
        <authorList>
            <person name="Li J."/>
        </authorList>
    </citation>
    <scope>NUCLEOTIDE SEQUENCE [LARGE SCALE GENOMIC DNA]</scope>
    <source>
        <strain evidence="4 5">IF 016277</strain>
    </source>
</reference>
<evidence type="ECO:0000313" key="5">
    <source>
        <dbReference type="Proteomes" id="UP000272503"/>
    </source>
</evidence>
<keyword evidence="1" id="KW-0597">Phosphoprotein</keyword>
<name>A0A3L7A6Y4_9MICO</name>
<dbReference type="Proteomes" id="UP000272503">
    <property type="component" value="Unassembled WGS sequence"/>
</dbReference>
<evidence type="ECO:0000256" key="2">
    <source>
        <dbReference type="SAM" id="MobiDB-lite"/>
    </source>
</evidence>
<organism evidence="4 5">
    <name type="scientific">Mycetocola tolaasinivorans</name>
    <dbReference type="NCBI Taxonomy" id="76635"/>
    <lineage>
        <taxon>Bacteria</taxon>
        <taxon>Bacillati</taxon>
        <taxon>Actinomycetota</taxon>
        <taxon>Actinomycetes</taxon>
        <taxon>Micrococcales</taxon>
        <taxon>Microbacteriaceae</taxon>
        <taxon>Mycetocola</taxon>
    </lineage>
</organism>
<gene>
    <name evidence="4" type="ORF">D9V32_07950</name>
</gene>
<dbReference type="CDD" id="cd00060">
    <property type="entry name" value="FHA"/>
    <property type="match status" value="1"/>
</dbReference>
<feature type="region of interest" description="Disordered" evidence="2">
    <location>
        <begin position="1"/>
        <end position="68"/>
    </location>
</feature>
<dbReference type="EMBL" id="RCUX01000005">
    <property type="protein sequence ID" value="RLP76079.1"/>
    <property type="molecule type" value="Genomic_DNA"/>
</dbReference>
<accession>A0A3L7A6Y4</accession>
<protein>
    <submittedName>
        <fullName evidence="4">FHA domain-containing protein</fullName>
    </submittedName>
</protein>
<dbReference type="AlphaFoldDB" id="A0A3L7A6Y4"/>
<feature type="compositionally biased region" description="Low complexity" evidence="2">
    <location>
        <begin position="252"/>
        <end position="265"/>
    </location>
</feature>
<proteinExistence type="predicted"/>
<keyword evidence="5" id="KW-1185">Reference proteome</keyword>
<feature type="compositionally biased region" description="Low complexity" evidence="2">
    <location>
        <begin position="49"/>
        <end position="64"/>
    </location>
</feature>
<dbReference type="SUPFAM" id="SSF49879">
    <property type="entry name" value="SMAD/FHA domain"/>
    <property type="match status" value="1"/>
</dbReference>
<comment type="caution">
    <text evidence="4">The sequence shown here is derived from an EMBL/GenBank/DDBJ whole genome shotgun (WGS) entry which is preliminary data.</text>
</comment>
<evidence type="ECO:0000259" key="3">
    <source>
        <dbReference type="PROSITE" id="PS50006"/>
    </source>
</evidence>
<evidence type="ECO:0000256" key="1">
    <source>
        <dbReference type="ARBA" id="ARBA00022553"/>
    </source>
</evidence>
<sequence length="397" mass="42157">MRWGQPPASSLYPRNSSPIWIPPRTGKPSRGRVPAGSAPMRSPQRDARALAAADTAAQQHARGASSRSALGDRHMTLMRLGREEPAELHLHRDHTGAEAFLLSSRDASTIQIGVGEALIIRILDASGNRYERTADDDLPALFRDVLSVEILRADPATPNPVTTPADDTVLRAAVTTPADDTVLCFPAPPASEDPDATVLGSRFWAAGVVVREESRGVTRVAAPPASTAPRQSSVIVPDEATILRPRAGTAEPSAVTPSPVPVSMPGEDEPGFTDTLAARELTLTVDSAGQRQRFHFAETAIIGRAPSRPRDPALRDAVLVSVAARSMGISANHVRLRREGPHVMVRDLGTGNGTRIVPVLGDPYRLRGDEEIPLPAGARVDLGEDTTLWIGADANGA</sequence>
<dbReference type="Gene3D" id="2.60.200.20">
    <property type="match status" value="1"/>
</dbReference>
<dbReference type="InterPro" id="IPR000253">
    <property type="entry name" value="FHA_dom"/>
</dbReference>
<feature type="region of interest" description="Disordered" evidence="2">
    <location>
        <begin position="247"/>
        <end position="266"/>
    </location>
</feature>
<dbReference type="Pfam" id="PF00498">
    <property type="entry name" value="FHA"/>
    <property type="match status" value="1"/>
</dbReference>
<dbReference type="InterPro" id="IPR008984">
    <property type="entry name" value="SMAD_FHA_dom_sf"/>
</dbReference>
<dbReference type="OrthoDB" id="5485098at2"/>
<evidence type="ECO:0000313" key="4">
    <source>
        <dbReference type="EMBL" id="RLP76079.1"/>
    </source>
</evidence>
<dbReference type="PROSITE" id="PS50006">
    <property type="entry name" value="FHA_DOMAIN"/>
    <property type="match status" value="1"/>
</dbReference>